<evidence type="ECO:0000313" key="2">
    <source>
        <dbReference type="EMBL" id="VEN72668.1"/>
    </source>
</evidence>
<keyword evidence="1" id="KW-0472">Membrane</keyword>
<reference evidence="2" key="1">
    <citation type="submission" date="2019-01" db="EMBL/GenBank/DDBJ databases">
        <authorList>
            <consortium name="Genoscope - CEA"/>
            <person name="William W."/>
        </authorList>
    </citation>
    <scope>NUCLEOTIDE SEQUENCE</scope>
    <source>
        <strain evidence="2">CR-1</strain>
    </source>
</reference>
<protein>
    <submittedName>
        <fullName evidence="2">Uncharacterized protein</fullName>
    </submittedName>
</protein>
<keyword evidence="1" id="KW-0812">Transmembrane</keyword>
<feature type="transmembrane region" description="Helical" evidence="1">
    <location>
        <begin position="115"/>
        <end position="137"/>
    </location>
</feature>
<evidence type="ECO:0000256" key="1">
    <source>
        <dbReference type="SAM" id="Phobius"/>
    </source>
</evidence>
<gene>
    <name evidence="2" type="ORF">EPICR_10167</name>
</gene>
<keyword evidence="1" id="KW-1133">Transmembrane helix</keyword>
<accession>A0A484HG81</accession>
<sequence length="285" mass="30701">MTLSKTLIRSLAGIVLSAILFFSSGLKVPGLDPGADDYFRDAMVKAGAAYATCRAINASVSIIKESKLQLEPAGVGISVAAGQALDPIDDMTERLSDVLVVAIVSLGVQKLAHEIGVSLAPPILAVLALLLSALIWIKNEKAAFFQKALVRFLFLILIVRFFLPLSSLANGFLQTRFFDPQASQARQELALVSSEADLLKDLSLSPSPGILGAIKNSAALFKQQTARFKRSLSAISKNMGLVIENLLKLTFLYVGFFLIQVIILPLLAFWLLSRGARVLFDGGIR</sequence>
<organism evidence="2">
    <name type="scientific">uncultured Desulfobacteraceae bacterium</name>
    <dbReference type="NCBI Taxonomy" id="218296"/>
    <lineage>
        <taxon>Bacteria</taxon>
        <taxon>Pseudomonadati</taxon>
        <taxon>Thermodesulfobacteriota</taxon>
        <taxon>Desulfobacteria</taxon>
        <taxon>Desulfobacterales</taxon>
        <taxon>Desulfobacteraceae</taxon>
        <taxon>environmental samples</taxon>
    </lineage>
</organism>
<feature type="transmembrane region" description="Helical" evidence="1">
    <location>
        <begin position="251"/>
        <end position="272"/>
    </location>
</feature>
<feature type="transmembrane region" description="Helical" evidence="1">
    <location>
        <begin position="149"/>
        <end position="169"/>
    </location>
</feature>
<dbReference type="AlphaFoldDB" id="A0A484HG81"/>
<name>A0A484HG81_9BACT</name>
<dbReference type="EMBL" id="CAACVI010000001">
    <property type="protein sequence ID" value="VEN72668.1"/>
    <property type="molecule type" value="Genomic_DNA"/>
</dbReference>
<proteinExistence type="predicted"/>